<sequence>MANLLIQDWGITLEILTVKKSINISKLESKKRLDP</sequence>
<reference evidence="2" key="1">
    <citation type="submission" date="2016-10" db="EMBL/GenBank/DDBJ databases">
        <authorList>
            <person name="Varghese N."/>
            <person name="Submissions S."/>
        </authorList>
    </citation>
    <scope>NUCLEOTIDE SEQUENCE [LARGE SCALE GENOMIC DNA]</scope>
    <source>
        <strain evidence="2">IBRC-M10078</strain>
    </source>
</reference>
<keyword evidence="2" id="KW-1185">Reference proteome</keyword>
<organism evidence="1 2">
    <name type="scientific">Litchfieldia salsa</name>
    <dbReference type="NCBI Taxonomy" id="930152"/>
    <lineage>
        <taxon>Bacteria</taxon>
        <taxon>Bacillati</taxon>
        <taxon>Bacillota</taxon>
        <taxon>Bacilli</taxon>
        <taxon>Bacillales</taxon>
        <taxon>Bacillaceae</taxon>
        <taxon>Litchfieldia</taxon>
    </lineage>
</organism>
<accession>A0A1H0PL15</accession>
<protein>
    <submittedName>
        <fullName evidence="1">Uncharacterized protein</fullName>
    </submittedName>
</protein>
<name>A0A1H0PL15_9BACI</name>
<proteinExistence type="predicted"/>
<evidence type="ECO:0000313" key="1">
    <source>
        <dbReference type="EMBL" id="SDP05782.1"/>
    </source>
</evidence>
<dbReference type="Proteomes" id="UP000199159">
    <property type="component" value="Unassembled WGS sequence"/>
</dbReference>
<dbReference type="AlphaFoldDB" id="A0A1H0PL15"/>
<evidence type="ECO:0000313" key="2">
    <source>
        <dbReference type="Proteomes" id="UP000199159"/>
    </source>
</evidence>
<gene>
    <name evidence="1" type="ORF">SAMN05216565_101368</name>
</gene>
<dbReference type="EMBL" id="FNJU01000001">
    <property type="protein sequence ID" value="SDP05782.1"/>
    <property type="molecule type" value="Genomic_DNA"/>
</dbReference>